<dbReference type="PATRIC" id="fig|200452.3.peg.2552"/>
<sequence>MNTKYTRTRPSPHTASDLMTAVEAFVAKGGVIAVIPEGETAALSSTTPAEEHTPELAGKVQQLKYLAAKGAGFTALQYSLRMNKRAIRRLATENGVAIKLSHPSLPSGRQAAHDLTDIDDVVAGHAMHYSALGYTASEIAGILDLSLRQILNIGKAYRLEFGQQRERDRH</sequence>
<dbReference type="EMBL" id="FNJH01000005">
    <property type="protein sequence ID" value="SDP53436.1"/>
    <property type="molecule type" value="Genomic_DNA"/>
</dbReference>
<gene>
    <name evidence="1" type="ORF">ALO92_02098</name>
    <name evidence="2" type="ORF">SAMN05216596_10513</name>
</gene>
<reference evidence="2 4" key="2">
    <citation type="submission" date="2016-10" db="EMBL/GenBank/DDBJ databases">
        <authorList>
            <person name="Varghese N."/>
            <person name="Submissions S."/>
        </authorList>
    </citation>
    <scope>NUCLEOTIDE SEQUENCE [LARGE SCALE GENOMIC DNA]</scope>
    <source>
        <strain evidence="2 4">DSM 14939</strain>
    </source>
</reference>
<comment type="caution">
    <text evidence="1">The sequence shown here is derived from an EMBL/GenBank/DDBJ whole genome shotgun (WGS) entry which is preliminary data.</text>
</comment>
<reference evidence="1 3" key="1">
    <citation type="submission" date="2015-09" db="EMBL/GenBank/DDBJ databases">
        <title>Genome announcement of multiple Pseudomonas syringae strains.</title>
        <authorList>
            <person name="Thakur S."/>
            <person name="Wang P.W."/>
            <person name="Gong Y."/>
            <person name="Weir B.S."/>
            <person name="Guttman D.S."/>
        </authorList>
    </citation>
    <scope>NUCLEOTIDE SEQUENCE [LARGE SCALE GENOMIC DNA]</scope>
    <source>
        <strain evidence="1 3">ICMP19117</strain>
    </source>
</reference>
<evidence type="ECO:0000313" key="3">
    <source>
        <dbReference type="Proteomes" id="UP000050411"/>
    </source>
</evidence>
<name>A0A0P9RL09_9PSED</name>
<dbReference type="AlphaFoldDB" id="A0A0P9RL09"/>
<dbReference type="EMBL" id="LJQB01000053">
    <property type="protein sequence ID" value="KPW84937.1"/>
    <property type="molecule type" value="Genomic_DNA"/>
</dbReference>
<dbReference type="Proteomes" id="UP000183042">
    <property type="component" value="Unassembled WGS sequence"/>
</dbReference>
<dbReference type="RefSeq" id="WP_010426621.1">
    <property type="nucleotide sequence ID" value="NZ_CP053029.1"/>
</dbReference>
<evidence type="ECO:0000313" key="2">
    <source>
        <dbReference type="EMBL" id="SDP53436.1"/>
    </source>
</evidence>
<dbReference type="Proteomes" id="UP000050411">
    <property type="component" value="Unassembled WGS sequence"/>
</dbReference>
<organism evidence="1 3">
    <name type="scientific">Pseudomonas congelans</name>
    <dbReference type="NCBI Taxonomy" id="200452"/>
    <lineage>
        <taxon>Bacteria</taxon>
        <taxon>Pseudomonadati</taxon>
        <taxon>Pseudomonadota</taxon>
        <taxon>Gammaproteobacteria</taxon>
        <taxon>Pseudomonadales</taxon>
        <taxon>Pseudomonadaceae</taxon>
        <taxon>Pseudomonas</taxon>
    </lineage>
</organism>
<accession>A0A0P9RL09</accession>
<protein>
    <submittedName>
        <fullName evidence="1">Uncharacterized protein</fullName>
    </submittedName>
</protein>
<evidence type="ECO:0000313" key="4">
    <source>
        <dbReference type="Proteomes" id="UP000183042"/>
    </source>
</evidence>
<evidence type="ECO:0000313" key="1">
    <source>
        <dbReference type="EMBL" id="KPW84937.1"/>
    </source>
</evidence>
<dbReference type="GeneID" id="65076561"/>
<proteinExistence type="predicted"/>
<keyword evidence="4" id="KW-1185">Reference proteome</keyword>